<evidence type="ECO:0000313" key="2">
    <source>
        <dbReference type="Proteomes" id="UP000634668"/>
    </source>
</evidence>
<dbReference type="AlphaFoldDB" id="A0A918IZI9"/>
<name>A0A918IZI9_9FLAO</name>
<proteinExistence type="predicted"/>
<reference evidence="1" key="2">
    <citation type="submission" date="2020-09" db="EMBL/GenBank/DDBJ databases">
        <authorList>
            <person name="Sun Q."/>
            <person name="Kim S."/>
        </authorList>
    </citation>
    <scope>NUCLEOTIDE SEQUENCE</scope>
    <source>
        <strain evidence="1">KCTC 12113</strain>
    </source>
</reference>
<sequence length="59" mass="7006">MVNRRWNTFLVPKKMGSFQFKLDPIWADYIYKVDEEYSGSIKRTDFGVGWCNGYYDTAP</sequence>
<organism evidence="1 2">
    <name type="scientific">Arenibacter certesii</name>
    <dbReference type="NCBI Taxonomy" id="228955"/>
    <lineage>
        <taxon>Bacteria</taxon>
        <taxon>Pseudomonadati</taxon>
        <taxon>Bacteroidota</taxon>
        <taxon>Flavobacteriia</taxon>
        <taxon>Flavobacteriales</taxon>
        <taxon>Flavobacteriaceae</taxon>
        <taxon>Arenibacter</taxon>
    </lineage>
</organism>
<dbReference type="Proteomes" id="UP000634668">
    <property type="component" value="Unassembled WGS sequence"/>
</dbReference>
<gene>
    <name evidence="1" type="ORF">GCM10007383_25690</name>
</gene>
<protein>
    <submittedName>
        <fullName evidence="1">Uncharacterized protein</fullName>
    </submittedName>
</protein>
<accession>A0A918IZI9</accession>
<dbReference type="EMBL" id="BMWP01000018">
    <property type="protein sequence ID" value="GGW39846.1"/>
    <property type="molecule type" value="Genomic_DNA"/>
</dbReference>
<comment type="caution">
    <text evidence="1">The sequence shown here is derived from an EMBL/GenBank/DDBJ whole genome shotgun (WGS) entry which is preliminary data.</text>
</comment>
<reference evidence="1" key="1">
    <citation type="journal article" date="2014" name="Int. J. Syst. Evol. Microbiol.">
        <title>Complete genome sequence of Corynebacterium casei LMG S-19264T (=DSM 44701T), isolated from a smear-ripened cheese.</title>
        <authorList>
            <consortium name="US DOE Joint Genome Institute (JGI-PGF)"/>
            <person name="Walter F."/>
            <person name="Albersmeier A."/>
            <person name="Kalinowski J."/>
            <person name="Ruckert C."/>
        </authorList>
    </citation>
    <scope>NUCLEOTIDE SEQUENCE</scope>
    <source>
        <strain evidence="1">KCTC 12113</strain>
    </source>
</reference>
<keyword evidence="2" id="KW-1185">Reference proteome</keyword>
<evidence type="ECO:0000313" key="1">
    <source>
        <dbReference type="EMBL" id="GGW39846.1"/>
    </source>
</evidence>